<dbReference type="AlphaFoldDB" id="A0A931GY72"/>
<dbReference type="Proteomes" id="UP000628448">
    <property type="component" value="Unassembled WGS sequence"/>
</dbReference>
<evidence type="ECO:0000313" key="2">
    <source>
        <dbReference type="EMBL" id="MBG9377549.1"/>
    </source>
</evidence>
<keyword evidence="3" id="KW-1185">Reference proteome</keyword>
<name>A0A931GY72_9BACT</name>
<reference evidence="2" key="1">
    <citation type="submission" date="2020-11" db="EMBL/GenBank/DDBJ databases">
        <title>Bacterial whole genome sequence for Panacibacter sp. DH6.</title>
        <authorList>
            <person name="Le V."/>
            <person name="Ko S."/>
            <person name="Ahn C.-Y."/>
            <person name="Oh H.-M."/>
        </authorList>
    </citation>
    <scope>NUCLEOTIDE SEQUENCE</scope>
    <source>
        <strain evidence="2">DH6</strain>
    </source>
</reference>
<dbReference type="RefSeq" id="WP_196991628.1">
    <property type="nucleotide sequence ID" value="NZ_JADWYR010000002.1"/>
</dbReference>
<proteinExistence type="predicted"/>
<organism evidence="2 3">
    <name type="scientific">Panacibacter microcysteis</name>
    <dbReference type="NCBI Taxonomy" id="2793269"/>
    <lineage>
        <taxon>Bacteria</taxon>
        <taxon>Pseudomonadati</taxon>
        <taxon>Bacteroidota</taxon>
        <taxon>Chitinophagia</taxon>
        <taxon>Chitinophagales</taxon>
        <taxon>Chitinophagaceae</taxon>
        <taxon>Panacibacter</taxon>
    </lineage>
</organism>
<protein>
    <recommendedName>
        <fullName evidence="4">Secreted protein</fullName>
    </recommendedName>
</protein>
<evidence type="ECO:0008006" key="4">
    <source>
        <dbReference type="Google" id="ProtNLM"/>
    </source>
</evidence>
<dbReference type="EMBL" id="JADWYR010000002">
    <property type="protein sequence ID" value="MBG9377549.1"/>
    <property type="molecule type" value="Genomic_DNA"/>
</dbReference>
<comment type="caution">
    <text evidence="2">The sequence shown here is derived from an EMBL/GenBank/DDBJ whole genome shotgun (WGS) entry which is preliminary data.</text>
</comment>
<evidence type="ECO:0000256" key="1">
    <source>
        <dbReference type="SAM" id="SignalP"/>
    </source>
</evidence>
<sequence length="72" mass="7931">MKAIAAHIVRATLLLTLYVCCSSLVCCEAVNVSLPETTNSTTDNNNKGFNKHTIDEEITPLRLISIRLTELL</sequence>
<keyword evidence="1" id="KW-0732">Signal</keyword>
<feature type="signal peptide" evidence="1">
    <location>
        <begin position="1"/>
        <end position="21"/>
    </location>
</feature>
<feature type="chain" id="PRO_5037786228" description="Secreted protein" evidence="1">
    <location>
        <begin position="22"/>
        <end position="72"/>
    </location>
</feature>
<accession>A0A931GY72</accession>
<gene>
    <name evidence="2" type="ORF">I5907_14995</name>
</gene>
<evidence type="ECO:0000313" key="3">
    <source>
        <dbReference type="Proteomes" id="UP000628448"/>
    </source>
</evidence>